<keyword evidence="6 7" id="KW-0788">Thiol protease</keyword>
<dbReference type="GO" id="GO:0005829">
    <property type="term" value="C:cytosol"/>
    <property type="evidence" value="ECO:0007669"/>
    <property type="project" value="TreeGrafter"/>
</dbReference>
<feature type="region of interest" description="Disordered" evidence="8">
    <location>
        <begin position="555"/>
        <end position="575"/>
    </location>
</feature>
<keyword evidence="9" id="KW-0812">Transmembrane</keyword>
<dbReference type="InterPro" id="IPR028889">
    <property type="entry name" value="USP"/>
</dbReference>
<sequence>MRLATPSSPLRVPLFLVIYLIPLPIISMAPRRRERVSPSSQGLAPGERLDRDALAGNASSTWGWVGTEASNTSEITTNHLLAACGLLDPSRPFCRNKFKETSRASSTDPLAIKDTDDDVIVISDDETPTCSKKSCKSNPFCLNYLGQDKWENDEHQETFKELAKVGSNPSEETRIDDLPVGLRNLGATCYANASLQVWFRDLAFRAGVFNCRPLEGLEDKFQESPIFQLQVTFAALQESKQMVFNPTKLVESLQLRTGEQQDAQEFSKLFMSHLDAEFKKQPTPSLRTLVHDQFEGKLVYGTICACQYRSERSSDFLEIEVNFKNNQKLEDCLEFFLETEKLSGDNQYCDSLQDATRYTELRELPPVLHFSLLRFVYDLSTMERKKSKNTILFPKRLRMGHFLGNSTQRQQARTASTDEDTYELSGILLHKGTSAYHGHYEAQAFDPRSGSWYQFNDEVVTQIKSLGDKKPKKVEVDIESDDEGESKKQATGTKRKKKLASNSRKRQRVDDSEVESPERRKPYRPTPTLAPSAESSHISSKDAYMLIYTRVKTEGNLTGPSRKSKSIESTPEPPSQALQVIGRLNETHVAACEDYARRVKMLEDTFAELKLKVQEVYCNWNLSSITEDWVVTSRKTLEGWLSKYSMQSVLSQQRVPDAAEAHDPASSAAKQTIMSVEDILCEHARLDYRKVAQMKVIHRVNSL</sequence>
<dbReference type="PROSITE" id="PS50235">
    <property type="entry name" value="USP_3"/>
    <property type="match status" value="1"/>
</dbReference>
<dbReference type="Pfam" id="PF00443">
    <property type="entry name" value="UCH"/>
    <property type="match status" value="1"/>
</dbReference>
<feature type="transmembrane region" description="Helical" evidence="9">
    <location>
        <begin position="12"/>
        <end position="30"/>
    </location>
</feature>
<feature type="region of interest" description="Disordered" evidence="8">
    <location>
        <begin position="466"/>
        <end position="537"/>
    </location>
</feature>
<dbReference type="Gene3D" id="3.90.70.10">
    <property type="entry name" value="Cysteine proteinases"/>
    <property type="match status" value="1"/>
</dbReference>
<dbReference type="InterPro" id="IPR018200">
    <property type="entry name" value="USP_CS"/>
</dbReference>
<dbReference type="GO" id="GO:0004843">
    <property type="term" value="F:cysteine-type deubiquitinase activity"/>
    <property type="evidence" value="ECO:0007669"/>
    <property type="project" value="UniProtKB-UniRule"/>
</dbReference>
<dbReference type="EC" id="3.4.19.12" evidence="7"/>
<feature type="domain" description="USP" evidence="10">
    <location>
        <begin position="180"/>
        <end position="551"/>
    </location>
</feature>
<dbReference type="InterPro" id="IPR038765">
    <property type="entry name" value="Papain-like_cys_pep_sf"/>
</dbReference>
<evidence type="ECO:0000256" key="1">
    <source>
        <dbReference type="ARBA" id="ARBA00000707"/>
    </source>
</evidence>
<keyword evidence="9" id="KW-1133">Transmembrane helix</keyword>
<dbReference type="EMBL" id="JAACJM010000003">
    <property type="protein sequence ID" value="KAF5373636.1"/>
    <property type="molecule type" value="Genomic_DNA"/>
</dbReference>
<comment type="caution">
    <text evidence="11">The sequence shown here is derived from an EMBL/GenBank/DDBJ whole genome shotgun (WGS) entry which is preliminary data.</text>
</comment>
<dbReference type="PROSITE" id="PS00973">
    <property type="entry name" value="USP_2"/>
    <property type="match status" value="1"/>
</dbReference>
<accession>A0A8H5GYJ5</accession>
<evidence type="ECO:0000256" key="5">
    <source>
        <dbReference type="ARBA" id="ARBA00022801"/>
    </source>
</evidence>
<evidence type="ECO:0000256" key="9">
    <source>
        <dbReference type="SAM" id="Phobius"/>
    </source>
</evidence>
<proteinExistence type="inferred from homology"/>
<evidence type="ECO:0000256" key="6">
    <source>
        <dbReference type="ARBA" id="ARBA00022807"/>
    </source>
</evidence>
<evidence type="ECO:0000256" key="3">
    <source>
        <dbReference type="ARBA" id="ARBA00022670"/>
    </source>
</evidence>
<evidence type="ECO:0000313" key="11">
    <source>
        <dbReference type="EMBL" id="KAF5373636.1"/>
    </source>
</evidence>
<dbReference type="InterPro" id="IPR050164">
    <property type="entry name" value="Peptidase_C19"/>
</dbReference>
<feature type="compositionally biased region" description="Basic and acidic residues" evidence="8">
    <location>
        <begin position="508"/>
        <end position="520"/>
    </location>
</feature>
<dbReference type="SUPFAM" id="SSF54001">
    <property type="entry name" value="Cysteine proteinases"/>
    <property type="match status" value="1"/>
</dbReference>
<gene>
    <name evidence="11" type="ORF">D9758_000663</name>
</gene>
<evidence type="ECO:0000256" key="2">
    <source>
        <dbReference type="ARBA" id="ARBA00009085"/>
    </source>
</evidence>
<evidence type="ECO:0000313" key="12">
    <source>
        <dbReference type="Proteomes" id="UP000559256"/>
    </source>
</evidence>
<evidence type="ECO:0000256" key="8">
    <source>
        <dbReference type="SAM" id="MobiDB-lite"/>
    </source>
</evidence>
<evidence type="ECO:0000259" key="10">
    <source>
        <dbReference type="PROSITE" id="PS50235"/>
    </source>
</evidence>
<comment type="similarity">
    <text evidence="2 7">Belongs to the peptidase C19 family.</text>
</comment>
<name>A0A8H5GYJ5_9AGAR</name>
<feature type="compositionally biased region" description="Basic residues" evidence="8">
    <location>
        <begin position="493"/>
        <end position="507"/>
    </location>
</feature>
<dbReference type="GO" id="GO:0005634">
    <property type="term" value="C:nucleus"/>
    <property type="evidence" value="ECO:0007669"/>
    <property type="project" value="TreeGrafter"/>
</dbReference>
<keyword evidence="9" id="KW-0472">Membrane</keyword>
<dbReference type="GO" id="GO:0006508">
    <property type="term" value="P:proteolysis"/>
    <property type="evidence" value="ECO:0007669"/>
    <property type="project" value="UniProtKB-KW"/>
</dbReference>
<protein>
    <recommendedName>
        <fullName evidence="7">Ubiquitin carboxyl-terminal hydrolase</fullName>
        <ecNumber evidence="7">3.4.19.12</ecNumber>
    </recommendedName>
</protein>
<evidence type="ECO:0000256" key="7">
    <source>
        <dbReference type="RuleBase" id="RU366025"/>
    </source>
</evidence>
<dbReference type="PANTHER" id="PTHR24006:SF888">
    <property type="entry name" value="UBIQUITIN CARBOXYL-TERMINAL HYDROLASE 30"/>
    <property type="match status" value="1"/>
</dbReference>
<keyword evidence="3 7" id="KW-0645">Protease</keyword>
<dbReference type="AlphaFoldDB" id="A0A8H5GYJ5"/>
<dbReference type="PANTHER" id="PTHR24006">
    <property type="entry name" value="UBIQUITIN CARBOXYL-TERMINAL HYDROLASE"/>
    <property type="match status" value="1"/>
</dbReference>
<keyword evidence="12" id="KW-1185">Reference proteome</keyword>
<dbReference type="InterPro" id="IPR001394">
    <property type="entry name" value="Peptidase_C19_UCH"/>
</dbReference>
<reference evidence="11 12" key="1">
    <citation type="journal article" date="2020" name="ISME J.">
        <title>Uncovering the hidden diversity of litter-decomposition mechanisms in mushroom-forming fungi.</title>
        <authorList>
            <person name="Floudas D."/>
            <person name="Bentzer J."/>
            <person name="Ahren D."/>
            <person name="Johansson T."/>
            <person name="Persson P."/>
            <person name="Tunlid A."/>
        </authorList>
    </citation>
    <scope>NUCLEOTIDE SEQUENCE [LARGE SCALE GENOMIC DNA]</scope>
    <source>
        <strain evidence="11 12">CBS 291.85</strain>
    </source>
</reference>
<dbReference type="GO" id="GO:0016579">
    <property type="term" value="P:protein deubiquitination"/>
    <property type="evidence" value="ECO:0007669"/>
    <property type="project" value="InterPro"/>
</dbReference>
<organism evidence="11 12">
    <name type="scientific">Tetrapyrgos nigripes</name>
    <dbReference type="NCBI Taxonomy" id="182062"/>
    <lineage>
        <taxon>Eukaryota</taxon>
        <taxon>Fungi</taxon>
        <taxon>Dikarya</taxon>
        <taxon>Basidiomycota</taxon>
        <taxon>Agaricomycotina</taxon>
        <taxon>Agaricomycetes</taxon>
        <taxon>Agaricomycetidae</taxon>
        <taxon>Agaricales</taxon>
        <taxon>Marasmiineae</taxon>
        <taxon>Marasmiaceae</taxon>
        <taxon>Tetrapyrgos</taxon>
    </lineage>
</organism>
<comment type="catalytic activity">
    <reaction evidence="1 7">
        <text>Thiol-dependent hydrolysis of ester, thioester, amide, peptide and isopeptide bonds formed by the C-terminal Gly of ubiquitin (a 76-residue protein attached to proteins as an intracellular targeting signal).</text>
        <dbReference type="EC" id="3.4.19.12"/>
    </reaction>
</comment>
<keyword evidence="4 7" id="KW-0833">Ubl conjugation pathway</keyword>
<feature type="compositionally biased region" description="Basic and acidic residues" evidence="8">
    <location>
        <begin position="466"/>
        <end position="476"/>
    </location>
</feature>
<evidence type="ECO:0000256" key="4">
    <source>
        <dbReference type="ARBA" id="ARBA00022786"/>
    </source>
</evidence>
<dbReference type="Proteomes" id="UP000559256">
    <property type="component" value="Unassembled WGS sequence"/>
</dbReference>
<dbReference type="OrthoDB" id="289038at2759"/>
<keyword evidence="5 7" id="KW-0378">Hydrolase</keyword>
<dbReference type="PROSITE" id="PS00972">
    <property type="entry name" value="USP_1"/>
    <property type="match status" value="1"/>
</dbReference>